<proteinExistence type="predicted"/>
<dbReference type="Proteomes" id="UP000251960">
    <property type="component" value="Chromosome 9"/>
</dbReference>
<name>A0A3L6DCV2_MAIZE</name>
<evidence type="ECO:0000313" key="1">
    <source>
        <dbReference type="EMBL" id="PWZ05401.1"/>
    </source>
</evidence>
<gene>
    <name evidence="1" type="ORF">Zm00014a_025835</name>
</gene>
<comment type="caution">
    <text evidence="1">The sequence shown here is derived from an EMBL/GenBank/DDBJ whole genome shotgun (WGS) entry which is preliminary data.</text>
</comment>
<sequence length="45" mass="5393">MIYTSTSFCQHFHSPRYTYIYLPRPTISRRTRRSCCCNQLASSCR</sequence>
<evidence type="ECO:0000313" key="2">
    <source>
        <dbReference type="Proteomes" id="UP000251960"/>
    </source>
</evidence>
<accession>A0A3L6DCV2</accession>
<protein>
    <submittedName>
        <fullName evidence="1">Uncharacterized protein</fullName>
    </submittedName>
</protein>
<reference evidence="1 2" key="1">
    <citation type="journal article" date="2018" name="Nat. Genet.">
        <title>Extensive intraspecific gene order and gene structural variations between Mo17 and other maize genomes.</title>
        <authorList>
            <person name="Sun S."/>
            <person name="Zhou Y."/>
            <person name="Chen J."/>
            <person name="Shi J."/>
            <person name="Zhao H."/>
            <person name="Zhao H."/>
            <person name="Song W."/>
            <person name="Zhang M."/>
            <person name="Cui Y."/>
            <person name="Dong X."/>
            <person name="Liu H."/>
            <person name="Ma X."/>
            <person name="Jiao Y."/>
            <person name="Wang B."/>
            <person name="Wei X."/>
            <person name="Stein J.C."/>
            <person name="Glaubitz J.C."/>
            <person name="Lu F."/>
            <person name="Yu G."/>
            <person name="Liang C."/>
            <person name="Fengler K."/>
            <person name="Li B."/>
            <person name="Rafalski A."/>
            <person name="Schnable P.S."/>
            <person name="Ware D.H."/>
            <person name="Buckler E.S."/>
            <person name="Lai J."/>
        </authorList>
    </citation>
    <scope>NUCLEOTIDE SEQUENCE [LARGE SCALE GENOMIC DNA]</scope>
    <source>
        <strain evidence="2">cv. Missouri 17</strain>
        <tissue evidence="1">Seedling</tissue>
    </source>
</reference>
<organism evidence="1 2">
    <name type="scientific">Zea mays</name>
    <name type="common">Maize</name>
    <dbReference type="NCBI Taxonomy" id="4577"/>
    <lineage>
        <taxon>Eukaryota</taxon>
        <taxon>Viridiplantae</taxon>
        <taxon>Streptophyta</taxon>
        <taxon>Embryophyta</taxon>
        <taxon>Tracheophyta</taxon>
        <taxon>Spermatophyta</taxon>
        <taxon>Magnoliopsida</taxon>
        <taxon>Liliopsida</taxon>
        <taxon>Poales</taxon>
        <taxon>Poaceae</taxon>
        <taxon>PACMAD clade</taxon>
        <taxon>Panicoideae</taxon>
        <taxon>Andropogonodae</taxon>
        <taxon>Andropogoneae</taxon>
        <taxon>Tripsacinae</taxon>
        <taxon>Zea</taxon>
    </lineage>
</organism>
<dbReference type="AlphaFoldDB" id="A0A3L6DCV2"/>
<dbReference type="EMBL" id="NCVQ01000010">
    <property type="protein sequence ID" value="PWZ05401.1"/>
    <property type="molecule type" value="Genomic_DNA"/>
</dbReference>